<name>A0A8B6HE33_MYTGA</name>
<dbReference type="PANTHER" id="PTHR10656">
    <property type="entry name" value="CELL FATE DETERMINING PROTEIN MAB21-RELATED"/>
    <property type="match status" value="1"/>
</dbReference>
<evidence type="ECO:0000313" key="5">
    <source>
        <dbReference type="EMBL" id="VDI78189.1"/>
    </source>
</evidence>
<evidence type="ECO:0008006" key="7">
    <source>
        <dbReference type="Google" id="ProtNLM"/>
    </source>
</evidence>
<dbReference type="InterPro" id="IPR046903">
    <property type="entry name" value="Mab-21-like_nuc_Trfase"/>
</dbReference>
<keyword evidence="2" id="KW-0812">Transmembrane</keyword>
<evidence type="ECO:0000313" key="6">
    <source>
        <dbReference type="Proteomes" id="UP000596742"/>
    </source>
</evidence>
<dbReference type="PANTHER" id="PTHR10656:SF69">
    <property type="entry name" value="MAB-21-LIKE HHH_H2TH-LIKE DOMAIN-CONTAINING PROTEIN"/>
    <property type="match status" value="1"/>
</dbReference>
<dbReference type="Gene3D" id="1.25.40.10">
    <property type="entry name" value="Tetratricopeptide repeat domain"/>
    <property type="match status" value="1"/>
</dbReference>
<dbReference type="InterPro" id="IPR019734">
    <property type="entry name" value="TPR_rpt"/>
</dbReference>
<dbReference type="InterPro" id="IPR046906">
    <property type="entry name" value="Mab-21_HhH/H2TH-like"/>
</dbReference>
<sequence>MEDVHKISSIVSKTLYITEQGVSNKIANLHKNIVHCNTMFSTARNEMCQIHCGGSYAEGLNCPGSDYDMMMVIPNILVCSNGKKRIHRNTNIFRMDSTKCRAGFFTLVLKQLDSSENDLFQVFGKDIIVMLEKDKEVNLLSSEKILQFSVAVSKRFAPNAFNYSQHGPAAATRTEVYSHGFMAGKGFLEFDIDFCFGVRYDGWPTEADEWVTRQRKYNWPQKDLIEKIRSLDCHLVPVGDKTSQNSHLEWRLSFLLCERELVWSFNDIQIQLYFLLKVLLKSELEQLYQDQLSSYCLKTAVFWYSESHDLNEWNEYNLLGLVKDCLLFILSFIKNGELQHYFDRNINLLYTKFADIERKQRFIEKIKELSKNVIQAVINLLYQEDVSKAWSKSNGDPKTFLLLCDDVDFLVTSFHKRRYLHDQLYTYKGISIVFYSIVIFDFDTLWFIWKYVSTNKYDGIDDDFLNSVRKFLTLRVGVCISEALKKLNEDDYERIFIRAERAILSAIDIDRISGYLYLATFYLYINKLNLAIHTLARVLKTNEETILIYPGECSTHEGIGMTSSNMLFQTEGPFLTGNIKTSACVGFDLMFSSTDILFVPDPVKYECALVQLVPEGLIIIHPVIYAYFLLTFTMYHSGNVQKTCAYLEKLERAVMEAQGGCQHFRALNLLGYCYLRIGRFDSAYKRFTESMKQTVGYYQNAAIYHIIILIFKIIEMGVHDTIL</sequence>
<organism evidence="5 6">
    <name type="scientific">Mytilus galloprovincialis</name>
    <name type="common">Mediterranean mussel</name>
    <dbReference type="NCBI Taxonomy" id="29158"/>
    <lineage>
        <taxon>Eukaryota</taxon>
        <taxon>Metazoa</taxon>
        <taxon>Spiralia</taxon>
        <taxon>Lophotrochozoa</taxon>
        <taxon>Mollusca</taxon>
        <taxon>Bivalvia</taxon>
        <taxon>Autobranchia</taxon>
        <taxon>Pteriomorphia</taxon>
        <taxon>Mytilida</taxon>
        <taxon>Mytiloidea</taxon>
        <taxon>Mytilidae</taxon>
        <taxon>Mytilinae</taxon>
        <taxon>Mytilus</taxon>
    </lineage>
</organism>
<dbReference type="AlphaFoldDB" id="A0A8B6HE33"/>
<dbReference type="EMBL" id="UYJE01009947">
    <property type="protein sequence ID" value="VDI78189.1"/>
    <property type="molecule type" value="Genomic_DNA"/>
</dbReference>
<evidence type="ECO:0000259" key="4">
    <source>
        <dbReference type="Pfam" id="PF20266"/>
    </source>
</evidence>
<dbReference type="SMART" id="SM00028">
    <property type="entry name" value="TPR"/>
    <property type="match status" value="2"/>
</dbReference>
<evidence type="ECO:0000256" key="1">
    <source>
        <dbReference type="ARBA" id="ARBA00008307"/>
    </source>
</evidence>
<comment type="caution">
    <text evidence="5">The sequence shown here is derived from an EMBL/GenBank/DDBJ whole genome shotgun (WGS) entry which is preliminary data.</text>
</comment>
<feature type="transmembrane region" description="Helical" evidence="2">
    <location>
        <begin position="695"/>
        <end position="714"/>
    </location>
</feature>
<keyword evidence="2" id="KW-1133">Transmembrane helix</keyword>
<dbReference type="SUPFAM" id="SSF48452">
    <property type="entry name" value="TPR-like"/>
    <property type="match status" value="1"/>
</dbReference>
<evidence type="ECO:0000256" key="2">
    <source>
        <dbReference type="SAM" id="Phobius"/>
    </source>
</evidence>
<gene>
    <name evidence="5" type="ORF">MGAL_10B027518</name>
</gene>
<accession>A0A8B6HE33</accession>
<evidence type="ECO:0000259" key="3">
    <source>
        <dbReference type="Pfam" id="PF03281"/>
    </source>
</evidence>
<dbReference type="Pfam" id="PF03281">
    <property type="entry name" value="Mab-21"/>
    <property type="match status" value="1"/>
</dbReference>
<reference evidence="5" key="1">
    <citation type="submission" date="2018-11" db="EMBL/GenBank/DDBJ databases">
        <authorList>
            <person name="Alioto T."/>
            <person name="Alioto T."/>
        </authorList>
    </citation>
    <scope>NUCLEOTIDE SEQUENCE</scope>
</reference>
<dbReference type="SMART" id="SM01265">
    <property type="entry name" value="Mab-21"/>
    <property type="match status" value="1"/>
</dbReference>
<dbReference type="InterPro" id="IPR011990">
    <property type="entry name" value="TPR-like_helical_dom_sf"/>
</dbReference>
<comment type="similarity">
    <text evidence="1">Belongs to the mab-21 family.</text>
</comment>
<dbReference type="Pfam" id="PF20266">
    <property type="entry name" value="Mab-21_C"/>
    <property type="match status" value="1"/>
</dbReference>
<dbReference type="Proteomes" id="UP000596742">
    <property type="component" value="Unassembled WGS sequence"/>
</dbReference>
<dbReference type="InterPro" id="IPR024810">
    <property type="entry name" value="MAB21L/cGLR"/>
</dbReference>
<feature type="domain" description="Mab-21-like nucleotidyltransferase" evidence="3">
    <location>
        <begin position="102"/>
        <end position="261"/>
    </location>
</feature>
<protein>
    <recommendedName>
        <fullName evidence="7">Cyclic GMP-AMP synthase</fullName>
    </recommendedName>
</protein>
<keyword evidence="6" id="KW-1185">Reference proteome</keyword>
<dbReference type="Gene3D" id="1.10.1410.40">
    <property type="match status" value="1"/>
</dbReference>
<feature type="domain" description="Mab-21-like HhH/H2TH-like" evidence="4">
    <location>
        <begin position="275"/>
        <end position="358"/>
    </location>
</feature>
<keyword evidence="2" id="KW-0472">Membrane</keyword>
<proteinExistence type="inferred from homology"/>
<dbReference type="OrthoDB" id="5982295at2759"/>